<evidence type="ECO:0000313" key="2">
    <source>
        <dbReference type="EMBL" id="WIN00060.1"/>
    </source>
</evidence>
<protein>
    <submittedName>
        <fullName evidence="2">Type I-U CRISPR-associated protein Csb2</fullName>
    </submittedName>
</protein>
<dbReference type="RefSeq" id="WP_284921524.1">
    <property type="nucleotide sequence ID" value="NZ_CP126980.1"/>
</dbReference>
<evidence type="ECO:0000256" key="1">
    <source>
        <dbReference type="SAM" id="MobiDB-lite"/>
    </source>
</evidence>
<dbReference type="Pfam" id="PF09609">
    <property type="entry name" value="Cas_GSU0054"/>
    <property type="match status" value="1"/>
</dbReference>
<sequence length="487" mass="52322">MSILVRLREGRYDAAVGGDQMEWPPHPARLFCALVASAEHDPARDGFVADTAALRWLEQAGPPVLWAADAVPSQRFGYAVTNSTNTKKYDAGSQFWPGRTARASRRAGALPADDAVLFAWPDATAEDAVLWRLSRLARRVPYLGRSTSTVQIEVGDEQVAARPAWTAYRPVPLGTAGSVLLRVPYPGYLDDLRALYQAGQDSWEISRPAAYAPDGAAPLGPVARPFPELAVFPLQRGVPVSGNGFLTVTEVLRKTVLSRVADPVPPQVSGHGADDSRHVAFLPLLDVGHRHARGHLLGVAVAIPSDMPEPDRLAVVRGLYASTDPGGQDGSAAAGGQPGPIRQLRLGSAGLLRLADPLDEDTDPASPPTWGLQPRRWSGPKGGARRWVTVTPVMLDRYPSRQDVVEDLLAASFVRAGYPEPETVTVVEAPLPRGAITRPRRGTMPQKWGRRPLLHCHVSFPQPVQGPVIAGALRYLGCGLLLPEATT</sequence>
<evidence type="ECO:0000313" key="3">
    <source>
        <dbReference type="Proteomes" id="UP001240150"/>
    </source>
</evidence>
<dbReference type="InterPro" id="IPR019089">
    <property type="entry name" value="Cas_GSU0054"/>
</dbReference>
<keyword evidence="3" id="KW-1185">Reference proteome</keyword>
<dbReference type="EMBL" id="CP126980">
    <property type="protein sequence ID" value="WIN00060.1"/>
    <property type="molecule type" value="Genomic_DNA"/>
</dbReference>
<organism evidence="2 3">
    <name type="scientific">Actinoplanes oblitus</name>
    <dbReference type="NCBI Taxonomy" id="3040509"/>
    <lineage>
        <taxon>Bacteria</taxon>
        <taxon>Bacillati</taxon>
        <taxon>Actinomycetota</taxon>
        <taxon>Actinomycetes</taxon>
        <taxon>Micromonosporales</taxon>
        <taxon>Micromonosporaceae</taxon>
        <taxon>Actinoplanes</taxon>
    </lineage>
</organism>
<reference evidence="2 3" key="1">
    <citation type="submission" date="2023-06" db="EMBL/GenBank/DDBJ databases">
        <authorList>
            <person name="Yushchuk O."/>
            <person name="Binda E."/>
            <person name="Ruckert-Reed C."/>
            <person name="Fedorenko V."/>
            <person name="Kalinowski J."/>
            <person name="Marinelli F."/>
        </authorList>
    </citation>
    <scope>NUCLEOTIDE SEQUENCE [LARGE SCALE GENOMIC DNA]</scope>
    <source>
        <strain evidence="2 3">NRRL 3884</strain>
    </source>
</reference>
<name>A0ABY8WQB9_9ACTN</name>
<feature type="region of interest" description="Disordered" evidence="1">
    <location>
        <begin position="356"/>
        <end position="383"/>
    </location>
</feature>
<proteinExistence type="predicted"/>
<gene>
    <name evidence="2" type="primary">csb2</name>
    <name evidence="2" type="ORF">ACTOB_003739</name>
</gene>
<dbReference type="Proteomes" id="UP001240150">
    <property type="component" value="Chromosome"/>
</dbReference>
<accession>A0ABY8WQB9</accession>
<dbReference type="NCBIfam" id="TIGR02165">
    <property type="entry name" value="cas5_6_GSU0054"/>
    <property type="match status" value="1"/>
</dbReference>